<keyword evidence="1" id="KW-0472">Membrane</keyword>
<organism evidence="2 3">
    <name type="scientific">Portunus trituberculatus</name>
    <name type="common">Swimming crab</name>
    <name type="synonym">Neptunus trituberculatus</name>
    <dbReference type="NCBI Taxonomy" id="210409"/>
    <lineage>
        <taxon>Eukaryota</taxon>
        <taxon>Metazoa</taxon>
        <taxon>Ecdysozoa</taxon>
        <taxon>Arthropoda</taxon>
        <taxon>Crustacea</taxon>
        <taxon>Multicrustacea</taxon>
        <taxon>Malacostraca</taxon>
        <taxon>Eumalacostraca</taxon>
        <taxon>Eucarida</taxon>
        <taxon>Decapoda</taxon>
        <taxon>Pleocyemata</taxon>
        <taxon>Brachyura</taxon>
        <taxon>Eubrachyura</taxon>
        <taxon>Portunoidea</taxon>
        <taxon>Portunidae</taxon>
        <taxon>Portuninae</taxon>
        <taxon>Portunus</taxon>
    </lineage>
</organism>
<evidence type="ECO:0000313" key="2">
    <source>
        <dbReference type="EMBL" id="MPC67239.1"/>
    </source>
</evidence>
<protein>
    <submittedName>
        <fullName evidence="2">Uncharacterized protein</fullName>
    </submittedName>
</protein>
<evidence type="ECO:0000313" key="3">
    <source>
        <dbReference type="Proteomes" id="UP000324222"/>
    </source>
</evidence>
<dbReference type="Proteomes" id="UP000324222">
    <property type="component" value="Unassembled WGS sequence"/>
</dbReference>
<sequence>MKHCTRLPLQIDFQLTRRWTVIMMNLYFPTNMLLATGYATLFLNVHDQGVSKRPARMATVARGEERWERRRLE</sequence>
<dbReference type="EMBL" id="VSRR010025955">
    <property type="protein sequence ID" value="MPC67239.1"/>
    <property type="molecule type" value="Genomic_DNA"/>
</dbReference>
<name>A0A5B7HBL1_PORTR</name>
<dbReference type="AlphaFoldDB" id="A0A5B7HBL1"/>
<keyword evidence="3" id="KW-1185">Reference proteome</keyword>
<comment type="caution">
    <text evidence="2">The sequence shown here is derived from an EMBL/GenBank/DDBJ whole genome shotgun (WGS) entry which is preliminary data.</text>
</comment>
<feature type="transmembrane region" description="Helical" evidence="1">
    <location>
        <begin position="21"/>
        <end position="43"/>
    </location>
</feature>
<accession>A0A5B7HBL1</accession>
<proteinExistence type="predicted"/>
<reference evidence="2 3" key="1">
    <citation type="submission" date="2019-05" db="EMBL/GenBank/DDBJ databases">
        <title>Another draft genome of Portunus trituberculatus and its Hox gene families provides insights of decapod evolution.</title>
        <authorList>
            <person name="Jeong J.-H."/>
            <person name="Song I."/>
            <person name="Kim S."/>
            <person name="Choi T."/>
            <person name="Kim D."/>
            <person name="Ryu S."/>
            <person name="Kim W."/>
        </authorList>
    </citation>
    <scope>NUCLEOTIDE SEQUENCE [LARGE SCALE GENOMIC DNA]</scope>
    <source>
        <tissue evidence="2">Muscle</tissue>
    </source>
</reference>
<evidence type="ECO:0000256" key="1">
    <source>
        <dbReference type="SAM" id="Phobius"/>
    </source>
</evidence>
<gene>
    <name evidence="2" type="ORF">E2C01_061409</name>
</gene>
<keyword evidence="1" id="KW-1133">Transmembrane helix</keyword>
<keyword evidence="1" id="KW-0812">Transmembrane</keyword>